<protein>
    <submittedName>
        <fullName evidence="2">Uncharacterized protein</fullName>
    </submittedName>
</protein>
<organism evidence="2 3">
    <name type="scientific">Candidatus Berkelbacteria bacterium Athens1014_28</name>
    <dbReference type="NCBI Taxonomy" id="2017145"/>
    <lineage>
        <taxon>Bacteria</taxon>
        <taxon>Candidatus Berkelbacteria</taxon>
    </lineage>
</organism>
<feature type="transmembrane region" description="Helical" evidence="1">
    <location>
        <begin position="12"/>
        <end position="31"/>
    </location>
</feature>
<dbReference type="EMBL" id="VMGN01000002">
    <property type="protein sequence ID" value="TSC94980.1"/>
    <property type="molecule type" value="Genomic_DNA"/>
</dbReference>
<proteinExistence type="predicted"/>
<accession>A0A554LQ34</accession>
<name>A0A554LQ34_9BACT</name>
<dbReference type="Proteomes" id="UP000316495">
    <property type="component" value="Unassembled WGS sequence"/>
</dbReference>
<evidence type="ECO:0000256" key="1">
    <source>
        <dbReference type="SAM" id="Phobius"/>
    </source>
</evidence>
<evidence type="ECO:0000313" key="2">
    <source>
        <dbReference type="EMBL" id="TSC94980.1"/>
    </source>
</evidence>
<comment type="caution">
    <text evidence="2">The sequence shown here is derived from an EMBL/GenBank/DDBJ whole genome shotgun (WGS) entry which is preliminary data.</text>
</comment>
<reference evidence="2 3" key="1">
    <citation type="submission" date="2017-07" db="EMBL/GenBank/DDBJ databases">
        <title>Mechanisms for carbon and nitrogen cycling indicate functional differentiation within the Candidate Phyla Radiation.</title>
        <authorList>
            <person name="Danczak R.E."/>
            <person name="Johnston M.D."/>
            <person name="Kenah C."/>
            <person name="Slattery M."/>
            <person name="Wrighton K.C."/>
            <person name="Wilkins M.J."/>
        </authorList>
    </citation>
    <scope>NUCLEOTIDE SEQUENCE [LARGE SCALE GENOMIC DNA]</scope>
    <source>
        <strain evidence="2">Athens1014_28</strain>
    </source>
</reference>
<sequence>MDYNQNTSRLAALIAILIASCIATLIGYKFYVDVQNANPRPNYHGIIFDKMKSDLNLRPITDDPVSANGHWQIWLEKNDIRLVIVDKNVVIADRKYKRIQ</sequence>
<dbReference type="AlphaFoldDB" id="A0A554LQ34"/>
<keyword evidence="1" id="KW-0812">Transmembrane</keyword>
<keyword evidence="1" id="KW-0472">Membrane</keyword>
<keyword evidence="1" id="KW-1133">Transmembrane helix</keyword>
<gene>
    <name evidence="2" type="ORF">Athens101428_51</name>
</gene>
<evidence type="ECO:0000313" key="3">
    <source>
        <dbReference type="Proteomes" id="UP000316495"/>
    </source>
</evidence>